<protein>
    <recommendedName>
        <fullName evidence="4">Glycosyltransferase RgtA/B/C/D-like domain-containing protein</fullName>
    </recommendedName>
</protein>
<dbReference type="EMBL" id="LBWP01000003">
    <property type="protein sequence ID" value="KKR11733.1"/>
    <property type="molecule type" value="Genomic_DNA"/>
</dbReference>
<feature type="transmembrane region" description="Helical" evidence="1">
    <location>
        <begin position="86"/>
        <end position="105"/>
    </location>
</feature>
<dbReference type="Proteomes" id="UP000034246">
    <property type="component" value="Unassembled WGS sequence"/>
</dbReference>
<comment type="caution">
    <text evidence="2">The sequence shown here is derived from an EMBL/GenBank/DDBJ whole genome shotgun (WGS) entry which is preliminary data.</text>
</comment>
<keyword evidence="1" id="KW-0812">Transmembrane</keyword>
<gene>
    <name evidence="2" type="ORF">UT39_C0003G0002</name>
</gene>
<sequence length="640" mass="73295">MPKTISTKHLFIILAFIVVLLHLLFYKNFWNYGFGISEDWIWLAHFNSFPGDLLSKFIDAWKWKGIHQGTMVIYVGMIDRLFPSNYLMIQIVSFIGKITASVLLFPATLALTKNRTLAFLSSIFFAISYASAGSFITSTNSMEYWGLCCLSIFVIYYVKLLQPDRKLNLADFLITALFLFLSLQFTFVRLFGMQFIIIVVEIILIVTKKSTINKSTPRLLTFLAIFFIFNLIGHDGMSTSTGVSGIINNLAKHISDGDLAMLIHPLAGLSLTLVPQKYTDLLSVVGSAQSLSSYKFFIKDVVLKFFPTLFITLLLTDIILPVKKIRFFLTSLGINIFLLHIIYLFGSHYTEPRFYLIPQAVFGSLILTLSFTLGVEWYFNNRNNNLLFIGFASSFVSFYLIFLTWLTNFGKNALIVYAPLDKYLPVPQIGICVFLASLFTMSLQKIKSQENKDVFLKFISVVTLGLLFLFIAVSSYDELQYYKIRKSSGVDLKVQESIQADIYHTHIKNKGDRVIYYITPSENDVFDAEQGLLIDAINDWEYSWWTYGDKKDELGCTMALTRSWHQEEAIYKKDNRIRFRYNSRCPAPQNSQSQLTFRDQVMTMPIDNLFAFTVKSGKVVDMTDQVKKQLQKNIGLLPTD</sequence>
<dbReference type="STRING" id="1618550.UT39_C0003G0002"/>
<name>A0A0G0N8G5_9BACT</name>
<evidence type="ECO:0008006" key="4">
    <source>
        <dbReference type="Google" id="ProtNLM"/>
    </source>
</evidence>
<feature type="transmembrane region" description="Helical" evidence="1">
    <location>
        <begin position="357"/>
        <end position="379"/>
    </location>
</feature>
<proteinExistence type="predicted"/>
<feature type="transmembrane region" description="Helical" evidence="1">
    <location>
        <begin position="386"/>
        <end position="406"/>
    </location>
</feature>
<keyword evidence="1" id="KW-1133">Transmembrane helix</keyword>
<dbReference type="AlphaFoldDB" id="A0A0G0N8G5"/>
<keyword evidence="1" id="KW-0472">Membrane</keyword>
<organism evidence="2 3">
    <name type="scientific">Candidatus Woesebacteria bacterium GW2011_GWA1_39_21</name>
    <dbReference type="NCBI Taxonomy" id="1618550"/>
    <lineage>
        <taxon>Bacteria</taxon>
        <taxon>Candidatus Woeseibacteriota</taxon>
    </lineage>
</organism>
<evidence type="ECO:0000313" key="2">
    <source>
        <dbReference type="EMBL" id="KKR11733.1"/>
    </source>
</evidence>
<evidence type="ECO:0000313" key="3">
    <source>
        <dbReference type="Proteomes" id="UP000034246"/>
    </source>
</evidence>
<feature type="transmembrane region" description="Helical" evidence="1">
    <location>
        <begin position="167"/>
        <end position="185"/>
    </location>
</feature>
<feature type="transmembrane region" description="Helical" evidence="1">
    <location>
        <begin position="191"/>
        <end position="207"/>
    </location>
</feature>
<feature type="transmembrane region" description="Helical" evidence="1">
    <location>
        <begin position="301"/>
        <end position="320"/>
    </location>
</feature>
<feature type="transmembrane region" description="Helical" evidence="1">
    <location>
        <begin position="142"/>
        <end position="160"/>
    </location>
</feature>
<accession>A0A0G0N8G5</accession>
<feature type="transmembrane region" description="Helical" evidence="1">
    <location>
        <begin position="9"/>
        <end position="26"/>
    </location>
</feature>
<feature type="transmembrane region" description="Helical" evidence="1">
    <location>
        <begin position="219"/>
        <end position="237"/>
    </location>
</feature>
<feature type="transmembrane region" description="Helical" evidence="1">
    <location>
        <begin position="327"/>
        <end position="345"/>
    </location>
</feature>
<feature type="transmembrane region" description="Helical" evidence="1">
    <location>
        <begin position="117"/>
        <end position="136"/>
    </location>
</feature>
<feature type="transmembrane region" description="Helical" evidence="1">
    <location>
        <begin position="455"/>
        <end position="476"/>
    </location>
</feature>
<evidence type="ECO:0000256" key="1">
    <source>
        <dbReference type="SAM" id="Phobius"/>
    </source>
</evidence>
<feature type="transmembrane region" description="Helical" evidence="1">
    <location>
        <begin position="426"/>
        <end position="443"/>
    </location>
</feature>
<reference evidence="2 3" key="1">
    <citation type="journal article" date="2015" name="Nature">
        <title>rRNA introns, odd ribosomes, and small enigmatic genomes across a large radiation of phyla.</title>
        <authorList>
            <person name="Brown C.T."/>
            <person name="Hug L.A."/>
            <person name="Thomas B.C."/>
            <person name="Sharon I."/>
            <person name="Castelle C.J."/>
            <person name="Singh A."/>
            <person name="Wilkins M.J."/>
            <person name="Williams K.H."/>
            <person name="Banfield J.F."/>
        </authorList>
    </citation>
    <scope>NUCLEOTIDE SEQUENCE [LARGE SCALE GENOMIC DNA]</scope>
</reference>